<dbReference type="GO" id="GO:0005525">
    <property type="term" value="F:GTP binding"/>
    <property type="evidence" value="ECO:0007669"/>
    <property type="project" value="UniProtKB-KW"/>
</dbReference>
<evidence type="ECO:0000256" key="5">
    <source>
        <dbReference type="SAM" id="Coils"/>
    </source>
</evidence>
<dbReference type="Gene3D" id="3.40.50.300">
    <property type="entry name" value="P-loop containing nucleotide triphosphate hydrolases"/>
    <property type="match status" value="1"/>
</dbReference>
<dbReference type="KEGG" id="slb:AWJ20_4969"/>
<feature type="compositionally biased region" description="Polar residues" evidence="6">
    <location>
        <begin position="433"/>
        <end position="447"/>
    </location>
</feature>
<organism evidence="8 9">
    <name type="scientific">Sugiyamaella lignohabitans</name>
    <dbReference type="NCBI Taxonomy" id="796027"/>
    <lineage>
        <taxon>Eukaryota</taxon>
        <taxon>Fungi</taxon>
        <taxon>Dikarya</taxon>
        <taxon>Ascomycota</taxon>
        <taxon>Saccharomycotina</taxon>
        <taxon>Dipodascomycetes</taxon>
        <taxon>Dipodascales</taxon>
        <taxon>Trichomonascaceae</taxon>
        <taxon>Sugiyamaella</taxon>
    </lineage>
</organism>
<protein>
    <submittedName>
        <fullName evidence="8">Septin CDC11</fullName>
    </submittedName>
</protein>
<dbReference type="EMBL" id="CP014502">
    <property type="protein sequence ID" value="ANB14014.1"/>
    <property type="molecule type" value="Genomic_DNA"/>
</dbReference>
<feature type="region of interest" description="Disordered" evidence="6">
    <location>
        <begin position="360"/>
        <end position="458"/>
    </location>
</feature>
<keyword evidence="2 4" id="KW-0547">Nucleotide-binding</keyword>
<evidence type="ECO:0000256" key="3">
    <source>
        <dbReference type="ARBA" id="ARBA00023134"/>
    </source>
</evidence>
<evidence type="ECO:0000256" key="4">
    <source>
        <dbReference type="RuleBase" id="RU004560"/>
    </source>
</evidence>
<keyword evidence="5" id="KW-0175">Coiled coil</keyword>
<feature type="compositionally biased region" description="Low complexity" evidence="6">
    <location>
        <begin position="412"/>
        <end position="429"/>
    </location>
</feature>
<dbReference type="GO" id="GO:0032156">
    <property type="term" value="C:septin cytoskeleton"/>
    <property type="evidence" value="ECO:0007669"/>
    <property type="project" value="UniProtKB-ARBA"/>
</dbReference>
<sequence>MSSYSGLRKKAVKKIQFTVMVCGASGTGRTSFINTLCGQNVIPSSDLEYDPRNAHLEKGIEVRPIATEIEDPDGTRIALTIIDTPGFGDNIDNSECFDKIVGYLEFQYDEVLAEESRIRRNPRFKDNRVHVCLYFIESTGHGLRELDVEMMKKLSHRVNVIPVIGRADSLTPLEKTTSKRMIMEDLKQHNIPIFNFPYDPEEDDPETIQDNSELREMLPFAVVSGNEIIQTATSGRRIYGRVYPWGYVDVEDPSHSDFISLRSALFGSHLMDLKDLTHDYLYENYRTEKLSGTSAENVRASRLLNAEDLANQSYLLKGEQLAREEEKLREIELRVQREINEKRLELTARENELRAIEARLSRERSVSSSVPDQKSISTSNPGTPIADNTGSDETGSDSLMQSPSQENITRVTSNTTSNTAHSTNAASSHHLPDTQSPASFVSSNAEAFSSPVAVKQEI</sequence>
<dbReference type="InterPro" id="IPR027417">
    <property type="entry name" value="P-loop_NTPase"/>
</dbReference>
<feature type="coiled-coil region" evidence="5">
    <location>
        <begin position="321"/>
        <end position="359"/>
    </location>
</feature>
<dbReference type="Proteomes" id="UP000189580">
    <property type="component" value="Chromosome d"/>
</dbReference>
<dbReference type="SUPFAM" id="SSF52540">
    <property type="entry name" value="P-loop containing nucleoside triphosphate hydrolases"/>
    <property type="match status" value="1"/>
</dbReference>
<evidence type="ECO:0000313" key="8">
    <source>
        <dbReference type="EMBL" id="ANB14014.1"/>
    </source>
</evidence>
<evidence type="ECO:0000313" key="9">
    <source>
        <dbReference type="Proteomes" id="UP000189580"/>
    </source>
</evidence>
<dbReference type="OrthoDB" id="416553at2759"/>
<proteinExistence type="inferred from homology"/>
<comment type="subcellular location">
    <subcellularLocation>
        <location evidence="1">Bud neck</location>
    </subcellularLocation>
</comment>
<dbReference type="CDD" id="cd01850">
    <property type="entry name" value="CDC_Septin"/>
    <property type="match status" value="1"/>
</dbReference>
<dbReference type="PROSITE" id="PS51719">
    <property type="entry name" value="G_SEPTIN"/>
    <property type="match status" value="1"/>
</dbReference>
<dbReference type="RefSeq" id="XP_018736491.1">
    <property type="nucleotide sequence ID" value="XM_018882076.1"/>
</dbReference>
<dbReference type="PIRSF" id="PIRSF006698">
    <property type="entry name" value="Septin"/>
    <property type="match status" value="1"/>
</dbReference>
<dbReference type="Pfam" id="PF00735">
    <property type="entry name" value="Septin"/>
    <property type="match status" value="1"/>
</dbReference>
<dbReference type="GO" id="GO:0005938">
    <property type="term" value="C:cell cortex"/>
    <property type="evidence" value="ECO:0007669"/>
    <property type="project" value="UniProtKB-ARBA"/>
</dbReference>
<gene>
    <name evidence="8" type="primary">CDC11</name>
    <name evidence="8" type="ORF">AWJ20_4969</name>
</gene>
<name>A0A167EFG5_9ASCO</name>
<dbReference type="GeneID" id="30037158"/>
<evidence type="ECO:0000256" key="6">
    <source>
        <dbReference type="SAM" id="MobiDB-lite"/>
    </source>
</evidence>
<comment type="similarity">
    <text evidence="4">Belongs to the TRAFAC class TrmE-Era-EngA-EngB-Septin-like GTPase superfamily. Septin GTPase family.</text>
</comment>
<dbReference type="PANTHER" id="PTHR18884">
    <property type="entry name" value="SEPTIN"/>
    <property type="match status" value="1"/>
</dbReference>
<evidence type="ECO:0000256" key="2">
    <source>
        <dbReference type="ARBA" id="ARBA00022741"/>
    </source>
</evidence>
<feature type="compositionally biased region" description="Polar residues" evidence="6">
    <location>
        <begin position="371"/>
        <end position="411"/>
    </location>
</feature>
<dbReference type="GO" id="GO:0005935">
    <property type="term" value="C:cellular bud neck"/>
    <property type="evidence" value="ECO:0007669"/>
    <property type="project" value="UniProtKB-SubCell"/>
</dbReference>
<feature type="domain" description="Septin-type G" evidence="7">
    <location>
        <begin position="13"/>
        <end position="292"/>
    </location>
</feature>
<keyword evidence="3 4" id="KW-0342">GTP-binding</keyword>
<evidence type="ECO:0000256" key="1">
    <source>
        <dbReference type="ARBA" id="ARBA00004266"/>
    </source>
</evidence>
<dbReference type="InterPro" id="IPR030379">
    <property type="entry name" value="G_SEPTIN_dom"/>
</dbReference>
<dbReference type="AlphaFoldDB" id="A0A167EFG5"/>
<evidence type="ECO:0000259" key="7">
    <source>
        <dbReference type="PROSITE" id="PS51719"/>
    </source>
</evidence>
<dbReference type="InterPro" id="IPR016491">
    <property type="entry name" value="Septin"/>
</dbReference>
<accession>A0A167EFG5</accession>
<reference evidence="8 9" key="1">
    <citation type="submission" date="2016-02" db="EMBL/GenBank/DDBJ databases">
        <title>Complete genome sequence and transcriptome regulation of the pentose utilising yeast Sugiyamaella lignohabitans.</title>
        <authorList>
            <person name="Bellasio M."/>
            <person name="Peymann A."/>
            <person name="Valli M."/>
            <person name="Sipitzky M."/>
            <person name="Graf A."/>
            <person name="Sauer M."/>
            <person name="Marx H."/>
            <person name="Mattanovich D."/>
        </authorList>
    </citation>
    <scope>NUCLEOTIDE SEQUENCE [LARGE SCALE GENOMIC DNA]</scope>
    <source>
        <strain evidence="8 9">CBS 10342</strain>
    </source>
</reference>
<keyword evidence="9" id="KW-1185">Reference proteome</keyword>